<feature type="coiled-coil region" evidence="1">
    <location>
        <begin position="219"/>
        <end position="377"/>
    </location>
</feature>
<dbReference type="EMBL" id="JAQQAL010000024">
    <property type="protein sequence ID" value="MDC7227382.1"/>
    <property type="molecule type" value="Genomic_DNA"/>
</dbReference>
<protein>
    <submittedName>
        <fullName evidence="2">Uncharacterized protein</fullName>
    </submittedName>
</protein>
<reference evidence="2 3" key="1">
    <citation type="submission" date="2022-12" db="EMBL/GenBank/DDBJ databases">
        <title>Metagenome assembled genome from gulf of manar.</title>
        <authorList>
            <person name="Kohli P."/>
            <person name="Pk S."/>
            <person name="Venkata Ramana C."/>
            <person name="Sasikala C."/>
        </authorList>
    </citation>
    <scope>NUCLEOTIDE SEQUENCE [LARGE SCALE GENOMIC DNA]</scope>
    <source>
        <strain evidence="2">JB008</strain>
    </source>
</reference>
<gene>
    <name evidence="2" type="ORF">PQJ61_11525</name>
</gene>
<proteinExistence type="predicted"/>
<evidence type="ECO:0000256" key="1">
    <source>
        <dbReference type="SAM" id="Coils"/>
    </source>
</evidence>
<dbReference type="Proteomes" id="UP001221217">
    <property type="component" value="Unassembled WGS sequence"/>
</dbReference>
<comment type="caution">
    <text evidence="2">The sequence shown here is derived from an EMBL/GenBank/DDBJ whole genome shotgun (WGS) entry which is preliminary data.</text>
</comment>
<dbReference type="AlphaFoldDB" id="A0AAJ1IG39"/>
<sequence>MENKERQIKDLEKRIRLSESALSLHFEKIGEIILAADDEKKEASLTAGLLKQIHNLDSAIKTERKRIDNILSAVERADEIEALRKSLTQKIRSIEKDNVSNYETIGRASYEAYKDGELPADKYSGIFAEIVKIMLKIDQAEDERDRLNKVKSDSKFFDRVKAGARSLYLKNAVSSYYLQLQRQYKRAGEQICHSELVMNLEAESVENALKPFKENLEGIEKLEKEDEKLTSETEKLQGSLEGLGVESNPVKTVNEIENQINLHYEHRMRLQREAGEMVSLNRKDVLAKPSAVKAILKDIDKENTEIAEMQELVKRYKAELEIERQNQEINELNKKINGFEEKISNYSIEADQLKEKIQAAEENIRKLEEASNNSEDEND</sequence>
<evidence type="ECO:0000313" key="3">
    <source>
        <dbReference type="Proteomes" id="UP001221217"/>
    </source>
</evidence>
<keyword evidence="1" id="KW-0175">Coiled coil</keyword>
<name>A0AAJ1IG39_9SPIO</name>
<organism evidence="2 3">
    <name type="scientific">Candidatus Thalassospirochaeta sargassi</name>
    <dbReference type="NCBI Taxonomy" id="3119039"/>
    <lineage>
        <taxon>Bacteria</taxon>
        <taxon>Pseudomonadati</taxon>
        <taxon>Spirochaetota</taxon>
        <taxon>Spirochaetia</taxon>
        <taxon>Spirochaetales</taxon>
        <taxon>Spirochaetaceae</taxon>
        <taxon>Candidatus Thalassospirochaeta</taxon>
    </lineage>
</organism>
<evidence type="ECO:0000313" key="2">
    <source>
        <dbReference type="EMBL" id="MDC7227382.1"/>
    </source>
</evidence>
<accession>A0AAJ1IG39</accession>